<name>A9KL21_LACP7</name>
<evidence type="ECO:0000313" key="4">
    <source>
        <dbReference type="EMBL" id="ABX44170.1"/>
    </source>
</evidence>
<evidence type="ECO:0000259" key="3">
    <source>
        <dbReference type="Pfam" id="PF08308"/>
    </source>
</evidence>
<feature type="region of interest" description="Disordered" evidence="1">
    <location>
        <begin position="341"/>
        <end position="466"/>
    </location>
</feature>
<organism evidence="4 5">
    <name type="scientific">Lachnoclostridium phytofermentans (strain ATCC 700394 / DSM 18823 / ISDg)</name>
    <name type="common">Clostridium phytofermentans</name>
    <dbReference type="NCBI Taxonomy" id="357809"/>
    <lineage>
        <taxon>Bacteria</taxon>
        <taxon>Bacillati</taxon>
        <taxon>Bacillota</taxon>
        <taxon>Clostridia</taxon>
        <taxon>Lachnospirales</taxon>
        <taxon>Lachnospiraceae</taxon>
    </lineage>
</organism>
<dbReference type="AlphaFoldDB" id="A9KL21"/>
<dbReference type="eggNOG" id="ENOG502Z9II">
    <property type="taxonomic scope" value="Bacteria"/>
</dbReference>
<dbReference type="KEGG" id="cpy:Cphy_3823"/>
<dbReference type="HOGENOM" id="CLU_508723_0_0_9"/>
<dbReference type="STRING" id="357809.Cphy_3823"/>
<dbReference type="Pfam" id="PF08308">
    <property type="entry name" value="PEGA"/>
    <property type="match status" value="1"/>
</dbReference>
<dbReference type="RefSeq" id="WP_012201818.1">
    <property type="nucleotide sequence ID" value="NC_010001.1"/>
</dbReference>
<keyword evidence="2" id="KW-0472">Membrane</keyword>
<sequence precursor="true">MKHKKKQDWSKLVIIGGIVVALLAIFSVVLFTVFGQKEKKVKGKEPEPTPIVKDSSTAYDDAVMAVYLETDTLRNKLKVLEIDSGETLWLDYHGGTSITDKYGQNLAVSQLLSGQIVDLFFKQGTKELGGLKISDKIWEAIGVTDVSVNPEARMVSFHGTNYTYPEHVTVLYHGEPADISDVLSMDYVTLRGVEENIYVVLINQGHGYLELSGEEDFIGGTISVGTTAIEKITNDLRLTIKEGTYPVTVRNKNMEGTKEATIVRGQMLKCNIEEFGMAAIMRGRVRFSIKPESANLYIDGVKTNYIEPVELTYGEHKVEVSLGGYVTYKGTLNIDRTDQSANITLPENGGFNGNNNGNNSGNNNGNNNGNNSGNNNWNNNTDNNNGYETGFDDNWSNNSGGSEIEDSTSDGDADSDSSGWNNGNGSGGSNQGSSNNGGNNNGSGNNSNSGSNNGGNSSNGNHSSNKNNTITINWITGADVYFDGAFMGTIKNGKLVVEKQIGTIDVDLIVEGEEAKSYQIDIDDDGADAYFSFPK</sequence>
<proteinExistence type="predicted"/>
<gene>
    <name evidence="4" type="ordered locus">Cphy_3823</name>
</gene>
<dbReference type="InterPro" id="IPR013229">
    <property type="entry name" value="PEGA"/>
</dbReference>
<feature type="compositionally biased region" description="Low complexity" evidence="1">
    <location>
        <begin position="431"/>
        <end position="466"/>
    </location>
</feature>
<dbReference type="Proteomes" id="UP000000370">
    <property type="component" value="Chromosome"/>
</dbReference>
<keyword evidence="2" id="KW-0812">Transmembrane</keyword>
<protein>
    <recommendedName>
        <fullName evidence="3">PEGA domain-containing protein</fullName>
    </recommendedName>
</protein>
<keyword evidence="5" id="KW-1185">Reference proteome</keyword>
<dbReference type="OrthoDB" id="9769893at2"/>
<feature type="compositionally biased region" description="Low complexity" evidence="1">
    <location>
        <begin position="353"/>
        <end position="386"/>
    </location>
</feature>
<evidence type="ECO:0000313" key="5">
    <source>
        <dbReference type="Proteomes" id="UP000000370"/>
    </source>
</evidence>
<accession>A9KL21</accession>
<dbReference type="EMBL" id="CP000885">
    <property type="protein sequence ID" value="ABX44170.1"/>
    <property type="molecule type" value="Genomic_DNA"/>
</dbReference>
<evidence type="ECO:0000256" key="1">
    <source>
        <dbReference type="SAM" id="MobiDB-lite"/>
    </source>
</evidence>
<feature type="domain" description="PEGA" evidence="3">
    <location>
        <begin position="290"/>
        <end position="345"/>
    </location>
</feature>
<keyword evidence="2" id="KW-1133">Transmembrane helix</keyword>
<evidence type="ECO:0000256" key="2">
    <source>
        <dbReference type="SAM" id="Phobius"/>
    </source>
</evidence>
<feature type="compositionally biased region" description="Acidic residues" evidence="1">
    <location>
        <begin position="403"/>
        <end position="415"/>
    </location>
</feature>
<feature type="transmembrane region" description="Helical" evidence="2">
    <location>
        <begin position="12"/>
        <end position="34"/>
    </location>
</feature>
<reference evidence="5" key="1">
    <citation type="submission" date="2007-11" db="EMBL/GenBank/DDBJ databases">
        <title>Complete genome sequence of Clostridium phytofermentans ISDg.</title>
        <authorList>
            <person name="Leschine S.B."/>
            <person name="Warnick T.A."/>
            <person name="Blanchard J.L."/>
            <person name="Schnell D.J."/>
            <person name="Petit E.L."/>
            <person name="LaTouf W.G."/>
            <person name="Copeland A."/>
            <person name="Lucas S."/>
            <person name="Lapidus A."/>
            <person name="Barry K."/>
            <person name="Glavina del Rio T."/>
            <person name="Dalin E."/>
            <person name="Tice H."/>
            <person name="Pitluck S."/>
            <person name="Kiss H."/>
            <person name="Brettin T."/>
            <person name="Bruce D."/>
            <person name="Detter J.C."/>
            <person name="Han C."/>
            <person name="Kuske C."/>
            <person name="Schmutz J."/>
            <person name="Larimer F."/>
            <person name="Land M."/>
            <person name="Hauser L."/>
            <person name="Kyrpides N."/>
            <person name="Kim E.A."/>
            <person name="Richardson P."/>
        </authorList>
    </citation>
    <scope>NUCLEOTIDE SEQUENCE [LARGE SCALE GENOMIC DNA]</scope>
    <source>
        <strain evidence="5">ATCC 700394 / DSM 18823 / ISDg</strain>
    </source>
</reference>